<proteinExistence type="predicted"/>
<feature type="compositionally biased region" description="Basic and acidic residues" evidence="1">
    <location>
        <begin position="81"/>
        <end position="95"/>
    </location>
</feature>
<evidence type="ECO:0000313" key="3">
    <source>
        <dbReference type="Proteomes" id="UP001607302"/>
    </source>
</evidence>
<sequence length="95" mass="11104">MTSQDLMRIVELKKKKKKKEKNDALTLRRQTRELIANLSEWVWLVRRAEEIRPRVPSTGSKSRVVVVVRQDERGCSSVQRKFAEPDPQEEGRSLS</sequence>
<keyword evidence="3" id="KW-1185">Reference proteome</keyword>
<comment type="caution">
    <text evidence="2">The sequence shown here is derived from an EMBL/GenBank/DDBJ whole genome shotgun (WGS) entry which is preliminary data.</text>
</comment>
<accession>A0ABD2BEB5</accession>
<evidence type="ECO:0000313" key="2">
    <source>
        <dbReference type="EMBL" id="KAL2731097.1"/>
    </source>
</evidence>
<dbReference type="Proteomes" id="UP001607302">
    <property type="component" value="Unassembled WGS sequence"/>
</dbReference>
<name>A0ABD2BEB5_VESSQ</name>
<feature type="region of interest" description="Disordered" evidence="1">
    <location>
        <begin position="73"/>
        <end position="95"/>
    </location>
</feature>
<feature type="non-terminal residue" evidence="2">
    <location>
        <position position="95"/>
    </location>
</feature>
<evidence type="ECO:0000256" key="1">
    <source>
        <dbReference type="SAM" id="MobiDB-lite"/>
    </source>
</evidence>
<reference evidence="2 3" key="1">
    <citation type="journal article" date="2024" name="Ann. Entomol. Soc. Am.">
        <title>Genomic analyses of the southern and eastern yellowjacket wasps (Hymenoptera: Vespidae) reveal evolutionary signatures of social life.</title>
        <authorList>
            <person name="Catto M.A."/>
            <person name="Caine P.B."/>
            <person name="Orr S.E."/>
            <person name="Hunt B.G."/>
            <person name="Goodisman M.A.D."/>
        </authorList>
    </citation>
    <scope>NUCLEOTIDE SEQUENCE [LARGE SCALE GENOMIC DNA]</scope>
    <source>
        <strain evidence="2">233</strain>
        <tissue evidence="2">Head and thorax</tissue>
    </source>
</reference>
<dbReference type="AlphaFoldDB" id="A0ABD2BEB5"/>
<dbReference type="EMBL" id="JAUDFV010000110">
    <property type="protein sequence ID" value="KAL2731097.1"/>
    <property type="molecule type" value="Genomic_DNA"/>
</dbReference>
<protein>
    <submittedName>
        <fullName evidence="2">Uncharacterized protein</fullName>
    </submittedName>
</protein>
<organism evidence="2 3">
    <name type="scientific">Vespula squamosa</name>
    <name type="common">Southern yellow jacket</name>
    <name type="synonym">Wasp</name>
    <dbReference type="NCBI Taxonomy" id="30214"/>
    <lineage>
        <taxon>Eukaryota</taxon>
        <taxon>Metazoa</taxon>
        <taxon>Ecdysozoa</taxon>
        <taxon>Arthropoda</taxon>
        <taxon>Hexapoda</taxon>
        <taxon>Insecta</taxon>
        <taxon>Pterygota</taxon>
        <taxon>Neoptera</taxon>
        <taxon>Endopterygota</taxon>
        <taxon>Hymenoptera</taxon>
        <taxon>Apocrita</taxon>
        <taxon>Aculeata</taxon>
        <taxon>Vespoidea</taxon>
        <taxon>Vespidae</taxon>
        <taxon>Vespinae</taxon>
        <taxon>Vespula</taxon>
    </lineage>
</organism>
<gene>
    <name evidence="2" type="ORF">V1478_005510</name>
</gene>